<evidence type="ECO:0000256" key="4">
    <source>
        <dbReference type="ARBA" id="ARBA00023125"/>
    </source>
</evidence>
<dbReference type="GO" id="GO:0006313">
    <property type="term" value="P:DNA transposition"/>
    <property type="evidence" value="ECO:0007669"/>
    <property type="project" value="UniProtKB-UniRule"/>
</dbReference>
<dbReference type="PANTHER" id="PTHR33217:SF9">
    <property type="entry name" value="MUTATOR FAMILY TRANSPOSASE"/>
    <property type="match status" value="1"/>
</dbReference>
<organism evidence="7">
    <name type="scientific">uncultured Desulfobacterium sp</name>
    <dbReference type="NCBI Taxonomy" id="201089"/>
    <lineage>
        <taxon>Bacteria</taxon>
        <taxon>Pseudomonadati</taxon>
        <taxon>Thermodesulfobacteriota</taxon>
        <taxon>Desulfobacteria</taxon>
        <taxon>Desulfobacterales</taxon>
        <taxon>Desulfobacteriaceae</taxon>
        <taxon>Desulfobacterium</taxon>
        <taxon>environmental samples</taxon>
    </lineage>
</organism>
<evidence type="ECO:0000256" key="5">
    <source>
        <dbReference type="ARBA" id="ARBA00023172"/>
    </source>
</evidence>
<comment type="function">
    <text evidence="1 6">Required for the transposition of the insertion element.</text>
</comment>
<sequence length="140" mass="16341">MNRPKKGKDTHTMNNDNVIIIKKPESFIDDPITEILRNGARKILAQVLEAEIELFVNQYKELTDEFGRQRIVRNGHLPEREIQTGIGPVTIKAPRVRDRHHDTIKRIGFSSSILPPYLRKTKSMEQLIPWLYLALQRYLV</sequence>
<dbReference type="InterPro" id="IPR001207">
    <property type="entry name" value="Transposase_mutator"/>
</dbReference>
<dbReference type="Pfam" id="PF00872">
    <property type="entry name" value="Transposase_mut"/>
    <property type="match status" value="1"/>
</dbReference>
<keyword evidence="5 6" id="KW-0233">DNA recombination</keyword>
<gene>
    <name evidence="7" type="ORF">N47_B20590</name>
</gene>
<keyword evidence="4 6" id="KW-0238">DNA-binding</keyword>
<comment type="similarity">
    <text evidence="2 6">Belongs to the transposase mutator family.</text>
</comment>
<proteinExistence type="inferred from homology"/>
<dbReference type="GO" id="GO:0004803">
    <property type="term" value="F:transposase activity"/>
    <property type="evidence" value="ECO:0007669"/>
    <property type="project" value="UniProtKB-UniRule"/>
</dbReference>
<evidence type="ECO:0000313" key="7">
    <source>
        <dbReference type="EMBL" id="CBX28913.1"/>
    </source>
</evidence>
<name>E1YEF4_9BACT</name>
<evidence type="ECO:0000256" key="2">
    <source>
        <dbReference type="ARBA" id="ARBA00010961"/>
    </source>
</evidence>
<dbReference type="EMBL" id="FR695870">
    <property type="protein sequence ID" value="CBX28913.1"/>
    <property type="molecule type" value="Genomic_DNA"/>
</dbReference>
<reference evidence="7" key="1">
    <citation type="journal article" date="2011" name="Environ. Microbiol.">
        <title>Genomic insights into the metabolic potential of the polycyclic aromatic hydrocarbon degrading sulfate-reducing Deltaproteobacterium N47.</title>
        <authorList>
            <person name="Bergmann F."/>
            <person name="Selesi D."/>
            <person name="Weinmaier T."/>
            <person name="Tischler P."/>
            <person name="Rattei T."/>
            <person name="Meckenstock R.U."/>
        </authorList>
    </citation>
    <scope>NUCLEOTIDE SEQUENCE</scope>
</reference>
<evidence type="ECO:0000256" key="1">
    <source>
        <dbReference type="ARBA" id="ARBA00002190"/>
    </source>
</evidence>
<dbReference type="GO" id="GO:0003677">
    <property type="term" value="F:DNA binding"/>
    <property type="evidence" value="ECO:0007669"/>
    <property type="project" value="UniProtKB-UniRule"/>
</dbReference>
<dbReference type="AlphaFoldDB" id="E1YEF4"/>
<evidence type="ECO:0000256" key="3">
    <source>
        <dbReference type="ARBA" id="ARBA00022578"/>
    </source>
</evidence>
<accession>E1YEF4</accession>
<keyword evidence="6" id="KW-0814">Transposable element</keyword>
<evidence type="ECO:0000256" key="6">
    <source>
        <dbReference type="RuleBase" id="RU365089"/>
    </source>
</evidence>
<dbReference type="PANTHER" id="PTHR33217">
    <property type="entry name" value="TRANSPOSASE FOR INSERTION SEQUENCE ELEMENT IS1081"/>
    <property type="match status" value="1"/>
</dbReference>
<keyword evidence="3 6" id="KW-0815">Transposition</keyword>
<protein>
    <recommendedName>
        <fullName evidence="6">Mutator family transposase</fullName>
    </recommendedName>
</protein>